<feature type="transmembrane region" description="Helical" evidence="1">
    <location>
        <begin position="30"/>
        <end position="50"/>
    </location>
</feature>
<keyword evidence="1" id="KW-0812">Transmembrane</keyword>
<evidence type="ECO:0000313" key="2">
    <source>
        <dbReference type="EMBL" id="MCY1136820.1"/>
    </source>
</evidence>
<dbReference type="EMBL" id="JAPNTZ010000001">
    <property type="protein sequence ID" value="MCY1136820.1"/>
    <property type="molecule type" value="Genomic_DNA"/>
</dbReference>
<accession>A0ABT4ARE7</accession>
<evidence type="ECO:0000256" key="1">
    <source>
        <dbReference type="SAM" id="Phobius"/>
    </source>
</evidence>
<comment type="caution">
    <text evidence="2">The sequence shown here is derived from an EMBL/GenBank/DDBJ whole genome shotgun (WGS) entry which is preliminary data.</text>
</comment>
<keyword evidence="1" id="KW-1133">Transmembrane helix</keyword>
<keyword evidence="1" id="KW-0472">Membrane</keyword>
<dbReference type="Proteomes" id="UP001151002">
    <property type="component" value="Unassembled WGS sequence"/>
</dbReference>
<reference evidence="2" key="1">
    <citation type="submission" date="2022-11" db="EMBL/GenBank/DDBJ databases">
        <authorList>
            <person name="Somphong A."/>
            <person name="Phongsopitanun W."/>
        </authorList>
    </citation>
    <scope>NUCLEOTIDE SEQUENCE</scope>
    <source>
        <strain evidence="2">Pm04-4</strain>
    </source>
</reference>
<keyword evidence="3" id="KW-1185">Reference proteome</keyword>
<gene>
    <name evidence="2" type="ORF">OWR29_02335</name>
</gene>
<protein>
    <submittedName>
        <fullName evidence="2">Uncharacterized protein</fullName>
    </submittedName>
</protein>
<dbReference type="RefSeq" id="WP_267560601.1">
    <property type="nucleotide sequence ID" value="NZ_JAPNTZ010000001.1"/>
</dbReference>
<proteinExistence type="predicted"/>
<name>A0ABT4ARE7_9ACTN</name>
<evidence type="ECO:0000313" key="3">
    <source>
        <dbReference type="Proteomes" id="UP001151002"/>
    </source>
</evidence>
<sequence>MVVAVGILLLLGAVLVTATARWQASDVRDIIETLAPVLGVVTGAFVTYFFTRQASVAATEAAQTATDVAARTVSDANAQTERSRVLHNALTTAVTMVDENTGRLMRENPTIKAALEGR</sequence>
<organism evidence="2 3">
    <name type="scientific">Paractinoplanes pyxinae</name>
    <dbReference type="NCBI Taxonomy" id="2997416"/>
    <lineage>
        <taxon>Bacteria</taxon>
        <taxon>Bacillati</taxon>
        <taxon>Actinomycetota</taxon>
        <taxon>Actinomycetes</taxon>
        <taxon>Micromonosporales</taxon>
        <taxon>Micromonosporaceae</taxon>
        <taxon>Paractinoplanes</taxon>
    </lineage>
</organism>